<protein>
    <recommendedName>
        <fullName evidence="2">histidine kinase</fullName>
        <ecNumber evidence="2">2.7.13.3</ecNumber>
    </recommendedName>
</protein>
<dbReference type="Gene3D" id="6.10.340.10">
    <property type="match status" value="1"/>
</dbReference>
<evidence type="ECO:0000313" key="10">
    <source>
        <dbReference type="EMBL" id="QAR32585.1"/>
    </source>
</evidence>
<evidence type="ECO:0000256" key="6">
    <source>
        <dbReference type="ARBA" id="ARBA00022777"/>
    </source>
</evidence>
<dbReference type="Pfam" id="PF00512">
    <property type="entry name" value="HisKA"/>
    <property type="match status" value="1"/>
</dbReference>
<dbReference type="InterPro" id="IPR005467">
    <property type="entry name" value="His_kinase_dom"/>
</dbReference>
<proteinExistence type="predicted"/>
<evidence type="ECO:0000256" key="5">
    <source>
        <dbReference type="ARBA" id="ARBA00022692"/>
    </source>
</evidence>
<dbReference type="SUPFAM" id="SSF55874">
    <property type="entry name" value="ATPase domain of HSP90 chaperone/DNA topoisomerase II/histidine kinase"/>
    <property type="match status" value="1"/>
</dbReference>
<keyword evidence="7 8" id="KW-1133">Transmembrane helix</keyword>
<dbReference type="EMBL" id="CP035108">
    <property type="protein sequence ID" value="QAR32585.1"/>
    <property type="molecule type" value="Genomic_DNA"/>
</dbReference>
<evidence type="ECO:0000256" key="1">
    <source>
        <dbReference type="ARBA" id="ARBA00000085"/>
    </source>
</evidence>
<dbReference type="PANTHER" id="PTHR45436">
    <property type="entry name" value="SENSOR HISTIDINE KINASE YKOH"/>
    <property type="match status" value="1"/>
</dbReference>
<dbReference type="Gene3D" id="3.30.565.10">
    <property type="entry name" value="Histidine kinase-like ATPase, C-terminal domain"/>
    <property type="match status" value="1"/>
</dbReference>
<keyword evidence="8" id="KW-0472">Membrane</keyword>
<dbReference type="CDD" id="cd00082">
    <property type="entry name" value="HisKA"/>
    <property type="match status" value="1"/>
</dbReference>
<keyword evidence="3" id="KW-0597">Phosphoprotein</keyword>
<dbReference type="InterPro" id="IPR036890">
    <property type="entry name" value="HATPase_C_sf"/>
</dbReference>
<gene>
    <name evidence="10" type="ORF">EP073_03940</name>
</gene>
<feature type="transmembrane region" description="Helical" evidence="8">
    <location>
        <begin position="147"/>
        <end position="166"/>
    </location>
</feature>
<reference evidence="10 11" key="1">
    <citation type="submission" date="2019-01" db="EMBL/GenBank/DDBJ databases">
        <title>Geovibrio thiophilus DSM 11263, complete genome.</title>
        <authorList>
            <person name="Spring S."/>
            <person name="Bunk B."/>
            <person name="Sproer C."/>
        </authorList>
    </citation>
    <scope>NUCLEOTIDE SEQUENCE [LARGE SCALE GENOMIC DNA]</scope>
    <source>
        <strain evidence="10 11">DSM 11263</strain>
    </source>
</reference>
<dbReference type="AlphaFoldDB" id="A0A3R5V0D5"/>
<accession>A0A3R5V0D5</accession>
<dbReference type="GO" id="GO:0005886">
    <property type="term" value="C:plasma membrane"/>
    <property type="evidence" value="ECO:0007669"/>
    <property type="project" value="TreeGrafter"/>
</dbReference>
<sequence length="451" mass="50661">MRFKTGLRSRIILVFISFSLLLGSLIVLGVIVSTQISETRSKQRTIKMEAEYYLRSHMSTFAAPTSNSFFMPKPSSPFINVYYGEELLPEWAKNDLTRVPPGEYSRTSNQQKYHIIIRNLPDGERFYMLYNVTRLDASRESLSSLRVTILGVLMPIMVFGFVMGLITAHKVINPLVTLADYIKERGTGSPLPDDFVNNYGDDEIGFLAVTLKNSLDELHASVAREAAFARDASHELRTPVTTIKGALELLENSSAVDDEKLARIVGRIQRATAKMEHLIKSFLWLSRYETIGEFDFEEADTLSVVNETVQEHMYLIRDKSVKVEVEELYPQKLPVAPQVMSILVSNLLRNAFTYTQTGKVTIIIREKCLTVKDTGMGISTAQLSLLRKNSGKYHAEGFGFGVAIVRRLCFSLGWSFLIESEKDKGTAVTLCYNQKEDCGCDTKVAAVEEGL</sequence>
<name>A0A3R5V0D5_9BACT</name>
<evidence type="ECO:0000259" key="9">
    <source>
        <dbReference type="PROSITE" id="PS50109"/>
    </source>
</evidence>
<dbReference type="SMART" id="SM00387">
    <property type="entry name" value="HATPase_c"/>
    <property type="match status" value="1"/>
</dbReference>
<dbReference type="GO" id="GO:0000155">
    <property type="term" value="F:phosphorelay sensor kinase activity"/>
    <property type="evidence" value="ECO:0007669"/>
    <property type="project" value="InterPro"/>
</dbReference>
<evidence type="ECO:0000256" key="8">
    <source>
        <dbReference type="SAM" id="Phobius"/>
    </source>
</evidence>
<dbReference type="PANTHER" id="PTHR45436:SF16">
    <property type="entry name" value="HISTIDINE KINASE"/>
    <property type="match status" value="1"/>
</dbReference>
<dbReference type="InterPro" id="IPR003661">
    <property type="entry name" value="HisK_dim/P_dom"/>
</dbReference>
<dbReference type="SMART" id="SM00388">
    <property type="entry name" value="HisKA"/>
    <property type="match status" value="1"/>
</dbReference>
<keyword evidence="5 8" id="KW-0812">Transmembrane</keyword>
<dbReference type="InterPro" id="IPR003594">
    <property type="entry name" value="HATPase_dom"/>
</dbReference>
<evidence type="ECO:0000256" key="7">
    <source>
        <dbReference type="ARBA" id="ARBA00022989"/>
    </source>
</evidence>
<dbReference type="SUPFAM" id="SSF47384">
    <property type="entry name" value="Homodimeric domain of signal transducing histidine kinase"/>
    <property type="match status" value="1"/>
</dbReference>
<organism evidence="10 11">
    <name type="scientific">Geovibrio thiophilus</name>
    <dbReference type="NCBI Taxonomy" id="139438"/>
    <lineage>
        <taxon>Bacteria</taxon>
        <taxon>Pseudomonadati</taxon>
        <taxon>Deferribacterota</taxon>
        <taxon>Deferribacteres</taxon>
        <taxon>Deferribacterales</taxon>
        <taxon>Geovibrionaceae</taxon>
        <taxon>Geovibrio</taxon>
    </lineage>
</organism>
<dbReference type="EC" id="2.7.13.3" evidence="2"/>
<dbReference type="RefSeq" id="WP_128465872.1">
    <property type="nucleotide sequence ID" value="NZ_CP035108.1"/>
</dbReference>
<keyword evidence="6 10" id="KW-0418">Kinase</keyword>
<dbReference type="Gene3D" id="1.10.287.130">
    <property type="match status" value="1"/>
</dbReference>
<dbReference type="Pfam" id="PF02518">
    <property type="entry name" value="HATPase_c"/>
    <property type="match status" value="1"/>
</dbReference>
<keyword evidence="11" id="KW-1185">Reference proteome</keyword>
<dbReference type="PROSITE" id="PS50109">
    <property type="entry name" value="HIS_KIN"/>
    <property type="match status" value="1"/>
</dbReference>
<comment type="catalytic activity">
    <reaction evidence="1">
        <text>ATP + protein L-histidine = ADP + protein N-phospho-L-histidine.</text>
        <dbReference type="EC" id="2.7.13.3"/>
    </reaction>
</comment>
<evidence type="ECO:0000313" key="11">
    <source>
        <dbReference type="Proteomes" id="UP000287502"/>
    </source>
</evidence>
<dbReference type="InterPro" id="IPR036097">
    <property type="entry name" value="HisK_dim/P_sf"/>
</dbReference>
<keyword evidence="4" id="KW-0808">Transferase</keyword>
<evidence type="ECO:0000256" key="2">
    <source>
        <dbReference type="ARBA" id="ARBA00012438"/>
    </source>
</evidence>
<dbReference type="OrthoDB" id="9121563at2"/>
<evidence type="ECO:0000256" key="3">
    <source>
        <dbReference type="ARBA" id="ARBA00022553"/>
    </source>
</evidence>
<dbReference type="InterPro" id="IPR050428">
    <property type="entry name" value="TCS_sensor_his_kinase"/>
</dbReference>
<dbReference type="KEGG" id="gtl:EP073_03940"/>
<dbReference type="Proteomes" id="UP000287502">
    <property type="component" value="Chromosome"/>
</dbReference>
<evidence type="ECO:0000256" key="4">
    <source>
        <dbReference type="ARBA" id="ARBA00022679"/>
    </source>
</evidence>
<feature type="transmembrane region" description="Helical" evidence="8">
    <location>
        <begin position="12"/>
        <end position="34"/>
    </location>
</feature>
<feature type="domain" description="Histidine kinase" evidence="9">
    <location>
        <begin position="231"/>
        <end position="436"/>
    </location>
</feature>